<evidence type="ECO:0000256" key="5">
    <source>
        <dbReference type="ARBA" id="ARBA00009320"/>
    </source>
</evidence>
<evidence type="ECO:0000256" key="4">
    <source>
        <dbReference type="ARBA" id="ARBA00005072"/>
    </source>
</evidence>
<dbReference type="PANTHER" id="PTHR42743">
    <property type="entry name" value="AMINO-ACID AMINOTRANSFERASE"/>
    <property type="match status" value="1"/>
</dbReference>
<gene>
    <name evidence="12" type="ORF">ABIE19_001540</name>
</gene>
<dbReference type="InterPro" id="IPR036038">
    <property type="entry name" value="Aminotransferase-like"/>
</dbReference>
<comment type="pathway">
    <text evidence="3">Amino-acid biosynthesis; L-valine biosynthesis; L-valine from pyruvate: step 4/4.</text>
</comment>
<dbReference type="Pfam" id="PF01063">
    <property type="entry name" value="Aminotran_4"/>
    <property type="match status" value="1"/>
</dbReference>
<keyword evidence="8" id="KW-0100">Branched-chain amino acid biosynthesis</keyword>
<comment type="caution">
    <text evidence="12">The sequence shown here is derived from an EMBL/GenBank/DDBJ whole genome shotgun (WGS) entry which is preliminary data.</text>
</comment>
<comment type="catalytic activity">
    <reaction evidence="10">
        <text>L-isoleucine + 2-oxoglutarate = (S)-3-methyl-2-oxopentanoate + L-glutamate</text>
        <dbReference type="Rhea" id="RHEA:24801"/>
        <dbReference type="ChEBI" id="CHEBI:16810"/>
        <dbReference type="ChEBI" id="CHEBI:29985"/>
        <dbReference type="ChEBI" id="CHEBI:35146"/>
        <dbReference type="ChEBI" id="CHEBI:58045"/>
        <dbReference type="EC" id="2.6.1.42"/>
    </reaction>
</comment>
<organism evidence="12 13">
    <name type="scientific">Brevundimonas faecalis</name>
    <dbReference type="NCBI Taxonomy" id="947378"/>
    <lineage>
        <taxon>Bacteria</taxon>
        <taxon>Pseudomonadati</taxon>
        <taxon>Pseudomonadota</taxon>
        <taxon>Alphaproteobacteria</taxon>
        <taxon>Caulobacterales</taxon>
        <taxon>Caulobacteraceae</taxon>
        <taxon>Brevundimonas</taxon>
    </lineage>
</organism>
<name>A0ABV2RAL3_9CAUL</name>
<dbReference type="NCBIfam" id="NF005209">
    <property type="entry name" value="PRK06680.1"/>
    <property type="match status" value="1"/>
</dbReference>
<evidence type="ECO:0000313" key="13">
    <source>
        <dbReference type="Proteomes" id="UP001549313"/>
    </source>
</evidence>
<comment type="function">
    <text evidence="1">Acts on leucine, isoleucine and valine.</text>
</comment>
<protein>
    <recommendedName>
        <fullName evidence="7">Probable branched-chain-amino-acid aminotransferase</fullName>
        <ecNumber evidence="6">2.6.1.42</ecNumber>
    </recommendedName>
</protein>
<comment type="catalytic activity">
    <reaction evidence="11">
        <text>L-leucine + 2-oxoglutarate = 4-methyl-2-oxopentanoate + L-glutamate</text>
        <dbReference type="Rhea" id="RHEA:18321"/>
        <dbReference type="ChEBI" id="CHEBI:16810"/>
        <dbReference type="ChEBI" id="CHEBI:17865"/>
        <dbReference type="ChEBI" id="CHEBI:29985"/>
        <dbReference type="ChEBI" id="CHEBI:57427"/>
        <dbReference type="EC" id="2.6.1.42"/>
    </reaction>
</comment>
<dbReference type="SUPFAM" id="SSF56752">
    <property type="entry name" value="D-aminoacid aminotransferase-like PLP-dependent enzymes"/>
    <property type="match status" value="1"/>
</dbReference>
<dbReference type="RefSeq" id="WP_354088543.1">
    <property type="nucleotide sequence ID" value="NZ_JBEPTF010000001.1"/>
</dbReference>
<evidence type="ECO:0000256" key="9">
    <source>
        <dbReference type="ARBA" id="ARBA00048212"/>
    </source>
</evidence>
<dbReference type="InterPro" id="IPR043132">
    <property type="entry name" value="BCAT-like_C"/>
</dbReference>
<dbReference type="Gene3D" id="3.30.470.10">
    <property type="match status" value="1"/>
</dbReference>
<dbReference type="PANTHER" id="PTHR42743:SF11">
    <property type="entry name" value="AMINODEOXYCHORISMATE LYASE"/>
    <property type="match status" value="1"/>
</dbReference>
<dbReference type="InterPro" id="IPR001544">
    <property type="entry name" value="Aminotrans_IV"/>
</dbReference>
<keyword evidence="13" id="KW-1185">Reference proteome</keyword>
<evidence type="ECO:0000256" key="6">
    <source>
        <dbReference type="ARBA" id="ARBA00013053"/>
    </source>
</evidence>
<evidence type="ECO:0000256" key="1">
    <source>
        <dbReference type="ARBA" id="ARBA00003109"/>
    </source>
</evidence>
<comment type="similarity">
    <text evidence="5">Belongs to the class-IV pyridoxal-phosphate-dependent aminotransferase family.</text>
</comment>
<sequence>MSRIAYVNGTYQPHNNATVHIEDRGFQFADGVYEVWSVFDGKLADFEGHLSRLARSLTELRIPIPMTAQALGQVLKETIRRNRVRNGIVYLQVTRGTAPRDHAFPQDTPPSVVVTAKSLDLRKGEALAAKGAAGVTHPDIRWGRCDIKTVGLLPNALAKQAARERGAYEAILFDEMGMVTEGSSTNAWIVDENGRLRTRDTQANILRGITRAAILKLVEAEGIELDERAFSVEEAKRAREVFVTAASSFVMPIVSLDGTRIGDGKPGPIATRLREVYLEQARREAI</sequence>
<keyword evidence="12" id="KW-0032">Aminotransferase</keyword>
<reference evidence="12 13" key="1">
    <citation type="submission" date="2024-06" db="EMBL/GenBank/DDBJ databases">
        <title>Sorghum-associated microbial communities from plants grown in Nebraska, USA.</title>
        <authorList>
            <person name="Schachtman D."/>
        </authorList>
    </citation>
    <scope>NUCLEOTIDE SEQUENCE [LARGE SCALE GENOMIC DNA]</scope>
    <source>
        <strain evidence="12 13">2814</strain>
    </source>
</reference>
<dbReference type="Gene3D" id="3.20.10.10">
    <property type="entry name" value="D-amino Acid Aminotransferase, subunit A, domain 2"/>
    <property type="match status" value="1"/>
</dbReference>
<evidence type="ECO:0000256" key="3">
    <source>
        <dbReference type="ARBA" id="ARBA00004931"/>
    </source>
</evidence>
<dbReference type="CDD" id="cd01558">
    <property type="entry name" value="D-AAT_like"/>
    <property type="match status" value="1"/>
</dbReference>
<evidence type="ECO:0000256" key="2">
    <source>
        <dbReference type="ARBA" id="ARBA00004824"/>
    </source>
</evidence>
<evidence type="ECO:0000256" key="10">
    <source>
        <dbReference type="ARBA" id="ARBA00048798"/>
    </source>
</evidence>
<dbReference type="EC" id="2.6.1.42" evidence="6"/>
<evidence type="ECO:0000256" key="11">
    <source>
        <dbReference type="ARBA" id="ARBA00049229"/>
    </source>
</evidence>
<accession>A0ABV2RAL3</accession>
<proteinExistence type="inferred from homology"/>
<dbReference type="InterPro" id="IPR050571">
    <property type="entry name" value="Class-IV_PLP-Dep_Aminotrnsfr"/>
</dbReference>
<dbReference type="GO" id="GO:0047810">
    <property type="term" value="F:D-alanine-2-oxoglutarate aminotransferase activity"/>
    <property type="evidence" value="ECO:0007669"/>
    <property type="project" value="UniProtKB-EC"/>
</dbReference>
<dbReference type="InterPro" id="IPR043131">
    <property type="entry name" value="BCAT-like_N"/>
</dbReference>
<keyword evidence="12" id="KW-0808">Transferase</keyword>
<dbReference type="EMBL" id="JBEPTF010000001">
    <property type="protein sequence ID" value="MET4683631.1"/>
    <property type="molecule type" value="Genomic_DNA"/>
</dbReference>
<comment type="pathway">
    <text evidence="2">Amino-acid biosynthesis; L-isoleucine biosynthesis; L-isoleucine from 2-oxobutanoate: step 4/4.</text>
</comment>
<keyword evidence="8" id="KW-0028">Amino-acid biosynthesis</keyword>
<evidence type="ECO:0000313" key="12">
    <source>
        <dbReference type="EMBL" id="MET4683631.1"/>
    </source>
</evidence>
<evidence type="ECO:0000256" key="8">
    <source>
        <dbReference type="ARBA" id="ARBA00023304"/>
    </source>
</evidence>
<comment type="catalytic activity">
    <reaction evidence="9">
        <text>L-valine + 2-oxoglutarate = 3-methyl-2-oxobutanoate + L-glutamate</text>
        <dbReference type="Rhea" id="RHEA:24813"/>
        <dbReference type="ChEBI" id="CHEBI:11851"/>
        <dbReference type="ChEBI" id="CHEBI:16810"/>
        <dbReference type="ChEBI" id="CHEBI:29985"/>
        <dbReference type="ChEBI" id="CHEBI:57762"/>
        <dbReference type="EC" id="2.6.1.42"/>
    </reaction>
</comment>
<evidence type="ECO:0000256" key="7">
    <source>
        <dbReference type="ARBA" id="ARBA00014472"/>
    </source>
</evidence>
<comment type="pathway">
    <text evidence="4">Amino-acid biosynthesis; L-leucine biosynthesis; L-leucine from 3-methyl-2-oxobutanoate: step 4/4.</text>
</comment>
<dbReference type="Proteomes" id="UP001549313">
    <property type="component" value="Unassembled WGS sequence"/>
</dbReference>